<proteinExistence type="predicted"/>
<dbReference type="Pfam" id="PF12937">
    <property type="entry name" value="F-box-like"/>
    <property type="match status" value="1"/>
</dbReference>
<evidence type="ECO:0000313" key="2">
    <source>
        <dbReference type="EMBL" id="TRY63129.1"/>
    </source>
</evidence>
<gene>
    <name evidence="2" type="ORF">TCAL_15269</name>
</gene>
<evidence type="ECO:0000259" key="1">
    <source>
        <dbReference type="PROSITE" id="PS50181"/>
    </source>
</evidence>
<keyword evidence="3" id="KW-1185">Reference proteome</keyword>
<feature type="domain" description="F-box" evidence="1">
    <location>
        <begin position="1"/>
        <end position="47"/>
    </location>
</feature>
<dbReference type="SUPFAM" id="SSF81383">
    <property type="entry name" value="F-box domain"/>
    <property type="match status" value="1"/>
</dbReference>
<dbReference type="EMBL" id="VCGU01000458">
    <property type="protein sequence ID" value="TRY63129.1"/>
    <property type="molecule type" value="Genomic_DNA"/>
</dbReference>
<dbReference type="Gene3D" id="1.20.1280.50">
    <property type="match status" value="1"/>
</dbReference>
<dbReference type="AlphaFoldDB" id="A0A553NCP7"/>
<name>A0A553NCP7_TIGCA</name>
<accession>A0A553NCP7</accession>
<sequence>MLGFHTLPNELKEVIFLLLPLDDLMECRCVCQLWLKIIDCDVFWIKKFSQKNLDFATSVQNLPICFYRDIYDSQASFKNNLVRNGDCSMKLFSQSPNKFPYWLHVGNFHSTWSKKLLGTTSILLPKQLEGTRACFSAELTHGPNEMHQKIRKVTVLLRKYMSDITSQRTSSVLTMLKLLDSNDRILATQRKQVPEDETDRGGYWTKVVMVFEPRTTASLDKILVMFLGDHILIANVHLHLIMDSDDLQREEEEEEAD</sequence>
<dbReference type="SMART" id="SM00256">
    <property type="entry name" value="FBOX"/>
    <property type="match status" value="1"/>
</dbReference>
<organism evidence="2 3">
    <name type="scientific">Tigriopus californicus</name>
    <name type="common">Marine copepod</name>
    <dbReference type="NCBI Taxonomy" id="6832"/>
    <lineage>
        <taxon>Eukaryota</taxon>
        <taxon>Metazoa</taxon>
        <taxon>Ecdysozoa</taxon>
        <taxon>Arthropoda</taxon>
        <taxon>Crustacea</taxon>
        <taxon>Multicrustacea</taxon>
        <taxon>Hexanauplia</taxon>
        <taxon>Copepoda</taxon>
        <taxon>Harpacticoida</taxon>
        <taxon>Harpacticidae</taxon>
        <taxon>Tigriopus</taxon>
    </lineage>
</organism>
<comment type="caution">
    <text evidence="2">The sequence shown here is derived from an EMBL/GenBank/DDBJ whole genome shotgun (WGS) entry which is preliminary data.</text>
</comment>
<protein>
    <recommendedName>
        <fullName evidence="1">F-box domain-containing protein</fullName>
    </recommendedName>
</protein>
<dbReference type="InterPro" id="IPR036047">
    <property type="entry name" value="F-box-like_dom_sf"/>
</dbReference>
<dbReference type="Proteomes" id="UP000318571">
    <property type="component" value="Chromosome 10"/>
</dbReference>
<dbReference type="PROSITE" id="PS50181">
    <property type="entry name" value="FBOX"/>
    <property type="match status" value="1"/>
</dbReference>
<evidence type="ECO:0000313" key="3">
    <source>
        <dbReference type="Proteomes" id="UP000318571"/>
    </source>
</evidence>
<dbReference type="InterPro" id="IPR001810">
    <property type="entry name" value="F-box_dom"/>
</dbReference>
<reference evidence="2 3" key="1">
    <citation type="journal article" date="2018" name="Nat. Ecol. Evol.">
        <title>Genomic signatures of mitonuclear coevolution across populations of Tigriopus californicus.</title>
        <authorList>
            <person name="Barreto F.S."/>
            <person name="Watson E.T."/>
            <person name="Lima T.G."/>
            <person name="Willett C.S."/>
            <person name="Edmands S."/>
            <person name="Li W."/>
            <person name="Burton R.S."/>
        </authorList>
    </citation>
    <scope>NUCLEOTIDE SEQUENCE [LARGE SCALE GENOMIC DNA]</scope>
    <source>
        <strain evidence="2 3">San Diego</strain>
    </source>
</reference>